<dbReference type="OrthoDB" id="4829274at2"/>
<organism evidence="1 2">
    <name type="scientific">Miniimonas arenae</name>
    <dbReference type="NCBI Taxonomy" id="676201"/>
    <lineage>
        <taxon>Bacteria</taxon>
        <taxon>Bacillati</taxon>
        <taxon>Actinomycetota</taxon>
        <taxon>Actinomycetes</taxon>
        <taxon>Micrococcales</taxon>
        <taxon>Beutenbergiaceae</taxon>
        <taxon>Miniimonas</taxon>
    </lineage>
</organism>
<gene>
    <name evidence="1" type="ORF">FH969_01835</name>
</gene>
<keyword evidence="2" id="KW-1185">Reference proteome</keyword>
<accession>A0A5C5BE95</accession>
<evidence type="ECO:0000313" key="2">
    <source>
        <dbReference type="Proteomes" id="UP000313849"/>
    </source>
</evidence>
<dbReference type="CDD" id="cd20691">
    <property type="entry name" value="CdiI_EC536-like"/>
    <property type="match status" value="1"/>
</dbReference>
<sequence>MTNDSPEQGGEALRAVARELGARTLDELDPPAWPPAPEDASRLVRTAHALRSVPLVDLDAEALRLLVAQQVALPVTVPLALGVLGENPLAEGDFYPGDLLMAVLAVPAPYWRGNPVHAQALRDVVTRLDPTDPDYPVLGEGDVLARTVADFLARLRD</sequence>
<dbReference type="InterPro" id="IPR040547">
    <property type="entry name" value="CdiI"/>
</dbReference>
<dbReference type="EMBL" id="VENP01000003">
    <property type="protein sequence ID" value="TNU76861.1"/>
    <property type="molecule type" value="Genomic_DNA"/>
</dbReference>
<reference evidence="1 2" key="1">
    <citation type="submission" date="2019-06" db="EMBL/GenBank/DDBJ databases">
        <title>Draft genome sequence of Miniimonas arenae KCTC 19750T isolated from sea sand.</title>
        <authorList>
            <person name="Park S.-J."/>
        </authorList>
    </citation>
    <scope>NUCLEOTIDE SEQUENCE [LARGE SCALE GENOMIC DNA]</scope>
    <source>
        <strain evidence="1 2">KCTC 19750</strain>
    </source>
</reference>
<dbReference type="Proteomes" id="UP000313849">
    <property type="component" value="Unassembled WGS sequence"/>
</dbReference>
<dbReference type="RefSeq" id="WP_139985712.1">
    <property type="nucleotide sequence ID" value="NZ_VENP01000003.1"/>
</dbReference>
<name>A0A5C5BE95_9MICO</name>
<evidence type="ECO:0000313" key="1">
    <source>
        <dbReference type="EMBL" id="TNU76861.1"/>
    </source>
</evidence>
<protein>
    <submittedName>
        <fullName evidence="1">Uncharacterized protein</fullName>
    </submittedName>
</protein>
<comment type="caution">
    <text evidence="1">The sequence shown here is derived from an EMBL/GenBank/DDBJ whole genome shotgun (WGS) entry which is preliminary data.</text>
</comment>
<dbReference type="AlphaFoldDB" id="A0A5C5BE95"/>
<proteinExistence type="predicted"/>
<dbReference type="Pfam" id="PF18616">
    <property type="entry name" value="CdiI_3"/>
    <property type="match status" value="1"/>
</dbReference>